<reference evidence="1" key="1">
    <citation type="submission" date="2018-10" db="EMBL/GenBank/DDBJ databases">
        <title>Hidden diversity of soil giant viruses.</title>
        <authorList>
            <person name="Schulz F."/>
            <person name="Alteio L."/>
            <person name="Goudeau D."/>
            <person name="Ryan E.M."/>
            <person name="Malmstrom R.R."/>
            <person name="Blanchard J."/>
            <person name="Woyke T."/>
        </authorList>
    </citation>
    <scope>NUCLEOTIDE SEQUENCE</scope>
    <source>
        <strain evidence="1">SYV1</strain>
    </source>
</reference>
<accession>A0A3G5AIS5</accession>
<name>A0A3G5AIS5_9VIRU</name>
<evidence type="ECO:0000313" key="1">
    <source>
        <dbReference type="EMBL" id="AYV87076.1"/>
    </source>
</evidence>
<proteinExistence type="predicted"/>
<dbReference type="EMBL" id="MK072529">
    <property type="protein sequence ID" value="AYV87076.1"/>
    <property type="molecule type" value="Genomic_DNA"/>
</dbReference>
<protein>
    <submittedName>
        <fullName evidence="1">Uncharacterized protein</fullName>
    </submittedName>
</protein>
<organism evidence="1">
    <name type="scientific">Sylvanvirus sp</name>
    <dbReference type="NCBI Taxonomy" id="2487774"/>
    <lineage>
        <taxon>Viruses</taxon>
    </lineage>
</organism>
<sequence length="625" mass="72157">MNQWLDSRSCALKTIELFYIFENRYSSCLTPLFKKPDVNPQWKYVLFQSFSTLIATEADEESLNHAFQAICIPDLMSKDMKVIKDRDYLTNAMNPMFTFVLELVMTLLQQWRTTSMCQTPNILPHLVRFISSFFHINIPSTRSTLSTSMNVKANFHGSDTLETSLRSLLPMRGINDQKIHSSTLLIVMAFIAGASTPCLHRLLTHELFDVEQQHLATFEILHLMLGYSVMPHHFNCIGEEFMSHIQLFRSLTTERFTRMSENHPSLANAMKDSKISSLECPLYIRNGKGVMGKFLYRMNVNKPVYLFENGFVQENEVEDVCTLRLNYTEPSLKVGDNIYGIDMPNLQGATEISPIEKYIGTIMKKTLEGEYDIKKEDGLMIRRSRKYAWLQPITVTQYGVGDHVCVINSTRTLVDRAIIETVDIMGSYQLRYDNGIVERCCHENETNELEPYIVDKIKYKEGELVEYIDIGPATVVSYHIKCQYDGSISLLYKIKGNNINPKLRYRTRDQEAILHNSDERYVESQCLRPWTWIEPKERDTCTHSSTSIVYKKGDYIKTSYTNETAEYGIVQSVSPQSVSVYFPQTRQLVIQCPRVYLQDIIHFKYSVGDIVTHLPSGNQIYILHL</sequence>
<feature type="non-terminal residue" evidence="1">
    <location>
        <position position="625"/>
    </location>
</feature>
<gene>
    <name evidence="1" type="ORF">Sylvanvirus23_1</name>
</gene>